<dbReference type="EMBL" id="WVUH01000001">
    <property type="protein sequence ID" value="MBO4204458.1"/>
    <property type="molecule type" value="Genomic_DNA"/>
</dbReference>
<evidence type="ECO:0008006" key="4">
    <source>
        <dbReference type="Google" id="ProtNLM"/>
    </source>
</evidence>
<keyword evidence="3" id="KW-1185">Reference proteome</keyword>
<protein>
    <recommendedName>
        <fullName evidence="4">SWIM zinc finger</fullName>
    </recommendedName>
</protein>
<sequence>MTDRTATALATDRLPPVLPAVTAAAVAALPPRLHRRLDAGVERLADVPVDRVDGGLSVDCGPEALVTLTPGPTGAVTDPQQVRCSCLLAPRCLHRTAVLVACPVADAASHPDPASTTGSTPDGRGTVAGRSRKSGRTTGPADGPTAGRTDHGTAPTKAQRAAADALWRAAATVLAVGVPAAGAVPQAELLRAAHTARLAGLPRAESAALRTVRGLRAHRDRQAGHRLADLVAVLHDLLYVAGRLAAGDPDPALVGTLRRAYQPDGTLEVYGVCREPVISATGYGGVVTHLVAADGRQLSFADVKPGGPDRARDCARAVTEMGAVSVNHAVLSRGGLRITGTTVSADGRLGAGKGVRATPLAGTDWSAGPLADLFARPLAEVVTAQLAAADDPEDPARPGTALVGGDLVVVGAVGDQVLARELAPGTDPDRAPVPDGPVIRLVPVSSHPVLAHVTNLRRLASWPGLRIRVVGRLDPDRASTLRPLAVGPVPGVTATLRLPADWHGRADLGYDQVQGGHLPPREPATMAEPVLTAGVDAVAESPLWRVRRLVELAVSGGRRAVGEAARDEAAWLAGPLRRAGLTTAAAVASALASESDRRGRDVFGRLTDPDPDRYAWAWLAAAAHLAATERELIRSSWTAPPSG</sequence>
<evidence type="ECO:0000313" key="2">
    <source>
        <dbReference type="EMBL" id="MBO4204458.1"/>
    </source>
</evidence>
<organism evidence="2 3">
    <name type="scientific">Micromonospora echinofusca</name>
    <dbReference type="NCBI Taxonomy" id="47858"/>
    <lineage>
        <taxon>Bacteria</taxon>
        <taxon>Bacillati</taxon>
        <taxon>Actinomycetota</taxon>
        <taxon>Actinomycetes</taxon>
        <taxon>Micromonosporales</taxon>
        <taxon>Micromonosporaceae</taxon>
        <taxon>Micromonospora</taxon>
    </lineage>
</organism>
<proteinExistence type="predicted"/>
<reference evidence="2 3" key="1">
    <citation type="submission" date="2019-12" db="EMBL/GenBank/DDBJ databases">
        <title>Whole genome sequencing of endophytic Actinobacterium Micromonospora sp. MPMI6T.</title>
        <authorList>
            <person name="Evv R."/>
            <person name="Podile A.R."/>
        </authorList>
    </citation>
    <scope>NUCLEOTIDE SEQUENCE [LARGE SCALE GENOMIC DNA]</scope>
    <source>
        <strain evidence="2 3">MPMI6</strain>
    </source>
</reference>
<evidence type="ECO:0000256" key="1">
    <source>
        <dbReference type="SAM" id="MobiDB-lite"/>
    </source>
</evidence>
<feature type="region of interest" description="Disordered" evidence="1">
    <location>
        <begin position="108"/>
        <end position="160"/>
    </location>
</feature>
<evidence type="ECO:0000313" key="3">
    <source>
        <dbReference type="Proteomes" id="UP000823521"/>
    </source>
</evidence>
<accession>A0ABS3VIV4</accession>
<name>A0ABS3VIV4_MICEH</name>
<dbReference type="Proteomes" id="UP000823521">
    <property type="component" value="Unassembled WGS sequence"/>
</dbReference>
<dbReference type="RefSeq" id="WP_208810536.1">
    <property type="nucleotide sequence ID" value="NZ_WVUH01000001.1"/>
</dbReference>
<comment type="caution">
    <text evidence="2">The sequence shown here is derived from an EMBL/GenBank/DDBJ whole genome shotgun (WGS) entry which is preliminary data.</text>
</comment>
<gene>
    <name evidence="2" type="ORF">GSF22_00285</name>
</gene>